<feature type="compositionally biased region" description="Polar residues" evidence="9">
    <location>
        <begin position="987"/>
        <end position="997"/>
    </location>
</feature>
<name>A0A0F7UJR2_NEOCL</name>
<dbReference type="PANTHER" id="PTHR13890:SF0">
    <property type="entry name" value="MAGNESIUM TRANSPORTER MRS2 HOMOLOG, MITOCHONDRIAL"/>
    <property type="match status" value="1"/>
</dbReference>
<comment type="subcellular location">
    <subcellularLocation>
        <location evidence="1">Membrane</location>
        <topology evidence="1">Multi-pass membrane protein</topology>
    </subcellularLocation>
</comment>
<protein>
    <submittedName>
        <fullName evidence="11">CorA-like Mg2 transporter domain-containing protein, putative</fullName>
    </submittedName>
</protein>
<feature type="region of interest" description="Disordered" evidence="9">
    <location>
        <begin position="873"/>
        <end position="908"/>
    </location>
</feature>
<dbReference type="AlphaFoldDB" id="A0A0F7UJR2"/>
<evidence type="ECO:0000313" key="11">
    <source>
        <dbReference type="EMBL" id="CEL69271.1"/>
    </source>
</evidence>
<feature type="compositionally biased region" description="Basic and acidic residues" evidence="9">
    <location>
        <begin position="252"/>
        <end position="313"/>
    </location>
</feature>
<keyword evidence="6 10" id="KW-1133">Transmembrane helix</keyword>
<sequence length="1174" mass="126311">MATRGGAISLAGRGLALRLPGEATRGPRMQRLLPARRLASPEGIFGARQLALSRFSYTALGRVAAAKHTDTEMTWTATETEDTERRAWRRAWRPQGNACSCGEPLRGCTPASSLSASLASCAISHPAPSSWAFAPLAASSLWSPSRLSSLVLHFRSLSAVASCSSSLHRAYPTSADFASSSSLRSVASLLPLCPASPLASASRSACNSSRPVCAFAGLSVPPHPCDTPAARRASFAFISSFASSRLAETERSERECSGRRLREGERKVFHSEETPQSRGRLGEREGGIVRERETDREADREARRKERDEREGRGNGSPAGVRSILSPRAQIQASLCLANGVCVIEPSVNPASSSPSPSSSPLSSPSSLSPAPSSERPCTSSSSRVEHSSFSAKDKQFHCHYSSLSRYELATELQLPYSDIRLLDVVRVPSSLKLPHSSSLSSLSSFSPFSPGSFSPRSRAAADGALLTGTPGLEKTVHTSSRSDEEKENSTAGRSLFASFFSFFSSPVATGEKREQTRSAHGGSRARRDFFAGQPESPREEEPLSLPFLPAGLDALKLQHAKILVRRTAILVQIENIGAVITPHKMILLHPHPSVTSALLHQLTCGEATPQATASLLECGNASREERDDVTETSSSEEPPSPASKPSLSSAGGPRAWCADTPRQLPFELRALEALFAVALGSLDAVAKDYVDRVRLTIATLEQESSGVSRNSRRSASSAWSLATADATLFTLVHSPSLHQLMVLKNLLQDIEARLEAFRGCLSKLLSDDGDMADMYLTDRLVYTIPHAREDHADVELLLEGCLQQVDELQYDILTAKRCVIHHEELTKMHLDVCRNAYMQMNVKISLFSLTTSVAAVIAGIFGMNLPLFESPQPDPVPRQEPFVSSASARSLSDRGEEQPGGECAPPVARTNANIEVAGGNAQAAPSPQESKQGVPASPVSPLSPSQSAVERPSGSRSGVECGDPASGRGNLPRGEAVGESDHAPSVNASSPSATLSGWPSRQQQLWGAFCSSVFASPLGSFSLAFPRTLWHGAAVEEWKQVLLARSRAFSRWVFDHSFFLVSGLVILPTCACGFVFCNRLARIFALHGCSSEKAGAGRGQLRRAAAVRNVLAFLARTKGETSAYAFSRKKLAQRPRFFFPSLFSFNRHAARNMPFPPASEMPRPRQDRNRNGL</sequence>
<dbReference type="InterPro" id="IPR039204">
    <property type="entry name" value="MRS2-like"/>
</dbReference>
<evidence type="ECO:0000256" key="9">
    <source>
        <dbReference type="SAM" id="MobiDB-lite"/>
    </source>
</evidence>
<feature type="compositionally biased region" description="Basic and acidic residues" evidence="9">
    <location>
        <begin position="1163"/>
        <end position="1174"/>
    </location>
</feature>
<evidence type="ECO:0000256" key="2">
    <source>
        <dbReference type="ARBA" id="ARBA00022448"/>
    </source>
</evidence>
<accession>A0A0F7UJR2</accession>
<dbReference type="EMBL" id="LN714485">
    <property type="protein sequence ID" value="CEL69271.1"/>
    <property type="molecule type" value="Genomic_DNA"/>
</dbReference>
<dbReference type="GO" id="GO:0015095">
    <property type="term" value="F:magnesium ion transmembrane transporter activity"/>
    <property type="evidence" value="ECO:0007669"/>
    <property type="project" value="TreeGrafter"/>
</dbReference>
<evidence type="ECO:0000256" key="3">
    <source>
        <dbReference type="ARBA" id="ARBA00022692"/>
    </source>
</evidence>
<dbReference type="GO" id="GO:0016020">
    <property type="term" value="C:membrane"/>
    <property type="evidence" value="ECO:0007669"/>
    <property type="project" value="UniProtKB-SubCell"/>
</dbReference>
<evidence type="ECO:0000256" key="8">
    <source>
        <dbReference type="ARBA" id="ARBA00023136"/>
    </source>
</evidence>
<evidence type="ECO:0000256" key="7">
    <source>
        <dbReference type="ARBA" id="ARBA00023065"/>
    </source>
</evidence>
<keyword evidence="7" id="KW-0406">Ion transport</keyword>
<feature type="region of interest" description="Disordered" evidence="9">
    <location>
        <begin position="1155"/>
        <end position="1174"/>
    </location>
</feature>
<evidence type="ECO:0000256" key="1">
    <source>
        <dbReference type="ARBA" id="ARBA00004141"/>
    </source>
</evidence>
<feature type="compositionally biased region" description="Low complexity" evidence="9">
    <location>
        <begin position="935"/>
        <end position="950"/>
    </location>
</feature>
<evidence type="ECO:0000256" key="10">
    <source>
        <dbReference type="SAM" id="Phobius"/>
    </source>
</evidence>
<feature type="region of interest" description="Disordered" evidence="9">
    <location>
        <begin position="348"/>
        <end position="389"/>
    </location>
</feature>
<evidence type="ECO:0000256" key="5">
    <source>
        <dbReference type="ARBA" id="ARBA00022946"/>
    </source>
</evidence>
<keyword evidence="2" id="KW-0813">Transport</keyword>
<feature type="region of interest" description="Disordered" evidence="9">
    <location>
        <begin position="622"/>
        <end position="656"/>
    </location>
</feature>
<feature type="region of interest" description="Disordered" evidence="9">
    <location>
        <begin position="252"/>
        <end position="324"/>
    </location>
</feature>
<dbReference type="PANTHER" id="PTHR13890">
    <property type="entry name" value="RNA SPLICING PROTEIN MRS2, MITOCHONDRIAL"/>
    <property type="match status" value="1"/>
</dbReference>
<feature type="compositionally biased region" description="Low complexity" evidence="9">
    <location>
        <begin position="634"/>
        <end position="654"/>
    </location>
</feature>
<feature type="compositionally biased region" description="Basic and acidic residues" evidence="9">
    <location>
        <begin position="475"/>
        <end position="489"/>
    </location>
</feature>
<reference evidence="11" key="1">
    <citation type="journal article" date="2015" name="PLoS ONE">
        <title>Comprehensive Evaluation of Toxoplasma gondii VEG and Neospora caninum LIV Genomes with Tachyzoite Stage Transcriptome and Proteome Defines Novel Transcript Features.</title>
        <authorList>
            <person name="Ramaprasad A."/>
            <person name="Mourier T."/>
            <person name="Naeem R."/>
            <person name="Malas T.B."/>
            <person name="Moussa E."/>
            <person name="Panigrahi A."/>
            <person name="Vermont S.J."/>
            <person name="Otto T.D."/>
            <person name="Wastling J."/>
            <person name="Pain A."/>
        </authorList>
    </citation>
    <scope>NUCLEOTIDE SEQUENCE</scope>
    <source>
        <strain evidence="11">Liverpool</strain>
    </source>
</reference>
<keyword evidence="8 10" id="KW-0472">Membrane</keyword>
<evidence type="ECO:0000256" key="6">
    <source>
        <dbReference type="ARBA" id="ARBA00022989"/>
    </source>
</evidence>
<keyword evidence="5" id="KW-0809">Transit peptide</keyword>
<keyword evidence="3 10" id="KW-0812">Transmembrane</keyword>
<feature type="region of interest" description="Disordered" evidence="9">
    <location>
        <begin position="467"/>
        <end position="489"/>
    </location>
</feature>
<feature type="region of interest" description="Disordered" evidence="9">
    <location>
        <begin position="920"/>
        <end position="997"/>
    </location>
</feature>
<organism evidence="11">
    <name type="scientific">Neospora caninum (strain Liverpool)</name>
    <dbReference type="NCBI Taxonomy" id="572307"/>
    <lineage>
        <taxon>Eukaryota</taxon>
        <taxon>Sar</taxon>
        <taxon>Alveolata</taxon>
        <taxon>Apicomplexa</taxon>
        <taxon>Conoidasida</taxon>
        <taxon>Coccidia</taxon>
        <taxon>Eucoccidiorida</taxon>
        <taxon>Eimeriorina</taxon>
        <taxon>Sarcocystidae</taxon>
        <taxon>Neospora</taxon>
    </lineage>
</organism>
<keyword evidence="4" id="KW-0460">Magnesium</keyword>
<evidence type="ECO:0000256" key="4">
    <source>
        <dbReference type="ARBA" id="ARBA00022842"/>
    </source>
</evidence>
<dbReference type="Pfam" id="PF22099">
    <property type="entry name" value="MRS2-like"/>
    <property type="match status" value="1"/>
</dbReference>
<feature type="region of interest" description="Disordered" evidence="9">
    <location>
        <begin position="511"/>
        <end position="544"/>
    </location>
</feature>
<gene>
    <name evidence="11" type="ORF">BN1204_049860</name>
</gene>
<feature type="transmembrane region" description="Helical" evidence="10">
    <location>
        <begin position="1058"/>
        <end position="1078"/>
    </location>
</feature>
<feature type="compositionally biased region" description="Low complexity" evidence="9">
    <location>
        <begin position="350"/>
        <end position="383"/>
    </location>
</feature>
<proteinExistence type="predicted"/>
<dbReference type="Gene3D" id="1.20.58.340">
    <property type="entry name" value="Magnesium transport protein CorA, transmembrane region"/>
    <property type="match status" value="1"/>
</dbReference>